<dbReference type="Pfam" id="PF02482">
    <property type="entry name" value="Ribosomal_S30AE"/>
    <property type="match status" value="1"/>
</dbReference>
<dbReference type="STRING" id="1797711.A2870_04375"/>
<accession>A0A1F5G557</accession>
<reference evidence="2 3" key="1">
    <citation type="journal article" date="2016" name="Nat. Commun.">
        <title>Thousands of microbial genomes shed light on interconnected biogeochemical processes in an aquifer system.</title>
        <authorList>
            <person name="Anantharaman K."/>
            <person name="Brown C.T."/>
            <person name="Hug L.A."/>
            <person name="Sharon I."/>
            <person name="Castelle C.J."/>
            <person name="Probst A.J."/>
            <person name="Thomas B.C."/>
            <person name="Singh A."/>
            <person name="Wilkins M.J."/>
            <person name="Karaoz U."/>
            <person name="Brodie E.L."/>
            <person name="Williams K.H."/>
            <person name="Hubbard S.S."/>
            <person name="Banfield J.F."/>
        </authorList>
    </citation>
    <scope>NUCLEOTIDE SEQUENCE [LARGE SCALE GENOMIC DNA]</scope>
</reference>
<dbReference type="Proteomes" id="UP000179102">
    <property type="component" value="Unassembled WGS sequence"/>
</dbReference>
<evidence type="ECO:0000313" key="2">
    <source>
        <dbReference type="EMBL" id="OGD86978.1"/>
    </source>
</evidence>
<keyword evidence="1" id="KW-0810">Translation regulation</keyword>
<comment type="caution">
    <text evidence="2">The sequence shown here is derived from an EMBL/GenBank/DDBJ whole genome shotgun (WGS) entry which is preliminary data.</text>
</comment>
<dbReference type="NCBIfam" id="TIGR00741">
    <property type="entry name" value="yfiA"/>
    <property type="match status" value="1"/>
</dbReference>
<dbReference type="InterPro" id="IPR003489">
    <property type="entry name" value="RHF/RaiA"/>
</dbReference>
<dbReference type="PANTHER" id="PTHR33231">
    <property type="entry name" value="30S RIBOSOMAL PROTEIN"/>
    <property type="match status" value="1"/>
</dbReference>
<dbReference type="CDD" id="cd00552">
    <property type="entry name" value="RaiA"/>
    <property type="match status" value="1"/>
</dbReference>
<dbReference type="GO" id="GO:0022627">
    <property type="term" value="C:cytosolic small ribosomal subunit"/>
    <property type="evidence" value="ECO:0007669"/>
    <property type="project" value="TreeGrafter"/>
</dbReference>
<dbReference type="GO" id="GO:0045900">
    <property type="term" value="P:negative regulation of translational elongation"/>
    <property type="evidence" value="ECO:0007669"/>
    <property type="project" value="TreeGrafter"/>
</dbReference>
<dbReference type="PANTHER" id="PTHR33231:SF1">
    <property type="entry name" value="30S RIBOSOMAL PROTEIN"/>
    <property type="match status" value="1"/>
</dbReference>
<name>A0A1F5G557_9BACT</name>
<dbReference type="EMBL" id="MFAZ01000025">
    <property type="protein sequence ID" value="OGD86978.1"/>
    <property type="molecule type" value="Genomic_DNA"/>
</dbReference>
<dbReference type="InterPro" id="IPR050574">
    <property type="entry name" value="HPF/YfiA_ribosome-assoc"/>
</dbReference>
<dbReference type="SUPFAM" id="SSF69754">
    <property type="entry name" value="Ribosome binding protein Y (YfiA homologue)"/>
    <property type="match status" value="1"/>
</dbReference>
<sequence>MQIIVSGSRLVEFPEIEAYAREKVSKLSKYSSKIENIRVRLISEKSHRNEQHNSFCEIALDLPGKNLEVKDSENSMDKAIDKAVERMKRALVKYKEKSVSKKHKEGTFARKKT</sequence>
<dbReference type="GO" id="GO:0043024">
    <property type="term" value="F:ribosomal small subunit binding"/>
    <property type="evidence" value="ECO:0007669"/>
    <property type="project" value="TreeGrafter"/>
</dbReference>
<dbReference type="InterPro" id="IPR036567">
    <property type="entry name" value="RHF-like"/>
</dbReference>
<gene>
    <name evidence="2" type="ORF">A2870_04375</name>
</gene>
<proteinExistence type="predicted"/>
<organism evidence="2 3">
    <name type="scientific">Candidatus Curtissbacteria bacterium RIFCSPHIGHO2_01_FULL_41_11</name>
    <dbReference type="NCBI Taxonomy" id="1797711"/>
    <lineage>
        <taxon>Bacteria</taxon>
        <taxon>Candidatus Curtissiibacteriota</taxon>
    </lineage>
</organism>
<protein>
    <submittedName>
        <fullName evidence="2">Ribosomal subunit interface protein</fullName>
    </submittedName>
</protein>
<evidence type="ECO:0000313" key="3">
    <source>
        <dbReference type="Proteomes" id="UP000179102"/>
    </source>
</evidence>
<dbReference type="Gene3D" id="3.30.160.100">
    <property type="entry name" value="Ribosome hibernation promotion factor-like"/>
    <property type="match status" value="1"/>
</dbReference>
<dbReference type="AlphaFoldDB" id="A0A1F5G557"/>
<evidence type="ECO:0000256" key="1">
    <source>
        <dbReference type="ARBA" id="ARBA00022845"/>
    </source>
</evidence>